<dbReference type="GO" id="GO:0004671">
    <property type="term" value="F:protein C-terminal S-isoprenylcysteine carboxyl O-methyltransferase activity"/>
    <property type="evidence" value="ECO:0007669"/>
    <property type="project" value="UniProtKB-EC"/>
</dbReference>
<keyword evidence="5" id="KW-0489">Methyltransferase</keyword>
<evidence type="ECO:0000313" key="8">
    <source>
        <dbReference type="Proteomes" id="UP000015241"/>
    </source>
</evidence>
<comment type="subcellular location">
    <subcellularLocation>
        <location evidence="5">Endoplasmic reticulum membrane</location>
        <topology evidence="5">Multi-pass membrane protein</topology>
    </subcellularLocation>
    <subcellularLocation>
        <location evidence="1">Membrane</location>
        <topology evidence="1">Multi-pass membrane protein</topology>
    </subcellularLocation>
</comment>
<dbReference type="EC" id="2.1.1.100" evidence="5"/>
<keyword evidence="4 5" id="KW-0472">Membrane</keyword>
<dbReference type="PANTHER" id="PTHR43847">
    <property type="entry name" value="BLL3993 PROTEIN"/>
    <property type="match status" value="1"/>
</dbReference>
<dbReference type="GO" id="GO:0032259">
    <property type="term" value="P:methylation"/>
    <property type="evidence" value="ECO:0007669"/>
    <property type="project" value="UniProtKB-KW"/>
</dbReference>
<comment type="caution">
    <text evidence="5">Lacks conserved residue(s) required for the propagation of feature annotation.</text>
</comment>
<feature type="transmembrane region" description="Helical" evidence="5">
    <location>
        <begin position="155"/>
        <end position="171"/>
    </location>
</feature>
<dbReference type="PANTHER" id="PTHR43847:SF1">
    <property type="entry name" value="BLL3993 PROTEIN"/>
    <property type="match status" value="1"/>
</dbReference>
<feature type="signal peptide" evidence="6">
    <location>
        <begin position="1"/>
        <end position="16"/>
    </location>
</feature>
<comment type="similarity">
    <text evidence="5">Belongs to the class VI-like SAM-binding methyltransferase superfamily. Isoprenylcysteine carboxyl methyltransferase family.</text>
</comment>
<evidence type="ECO:0000256" key="6">
    <source>
        <dbReference type="SAM" id="SignalP"/>
    </source>
</evidence>
<dbReference type="EMBL" id="KE504356">
    <property type="protein sequence ID" value="EPS92769.1"/>
    <property type="molecule type" value="Genomic_DNA"/>
</dbReference>
<keyword evidence="5" id="KW-0256">Endoplasmic reticulum</keyword>
<dbReference type="Gene3D" id="1.20.120.1630">
    <property type="match status" value="1"/>
</dbReference>
<evidence type="ECO:0000256" key="5">
    <source>
        <dbReference type="RuleBase" id="RU362022"/>
    </source>
</evidence>
<keyword evidence="8" id="KW-1185">Reference proteome</keyword>
<proteinExistence type="inferred from homology"/>
<feature type="transmembrane region" description="Helical" evidence="5">
    <location>
        <begin position="191"/>
        <end position="211"/>
    </location>
</feature>
<keyword evidence="5" id="KW-0808">Transferase</keyword>
<keyword evidence="3 5" id="KW-1133">Transmembrane helix</keyword>
<evidence type="ECO:0000256" key="4">
    <source>
        <dbReference type="ARBA" id="ARBA00023136"/>
    </source>
</evidence>
<keyword evidence="2 5" id="KW-0812">Transmembrane</keyword>
<protein>
    <recommendedName>
        <fullName evidence="5">Protein-S-isoprenylcysteine O-methyltransferase</fullName>
        <ecNumber evidence="5">2.1.1.100</ecNumber>
    </recommendedName>
</protein>
<dbReference type="Proteomes" id="UP000015241">
    <property type="component" value="Unassembled WGS sequence"/>
</dbReference>
<dbReference type="Pfam" id="PF04140">
    <property type="entry name" value="ICMT"/>
    <property type="match status" value="1"/>
</dbReference>
<evidence type="ECO:0000256" key="2">
    <source>
        <dbReference type="ARBA" id="ARBA00022692"/>
    </source>
</evidence>
<feature type="chain" id="PRO_5004551004" description="Protein-S-isoprenylcysteine O-methyltransferase" evidence="6">
    <location>
        <begin position="17"/>
        <end position="240"/>
    </location>
</feature>
<dbReference type="GO" id="GO:0005789">
    <property type="term" value="C:endoplasmic reticulum membrane"/>
    <property type="evidence" value="ECO:0007669"/>
    <property type="project" value="UniProtKB-SubCell"/>
</dbReference>
<dbReference type="OrthoDB" id="422086at2759"/>
<dbReference type="InParanoid" id="S8F177"/>
<evidence type="ECO:0000313" key="7">
    <source>
        <dbReference type="EMBL" id="EPS92769.1"/>
    </source>
</evidence>
<gene>
    <name evidence="7" type="ORF">FOMPIDRAFT_47998</name>
</gene>
<organism evidence="7 8">
    <name type="scientific">Fomitopsis schrenkii</name>
    <name type="common">Brown rot fungus</name>
    <dbReference type="NCBI Taxonomy" id="2126942"/>
    <lineage>
        <taxon>Eukaryota</taxon>
        <taxon>Fungi</taxon>
        <taxon>Dikarya</taxon>
        <taxon>Basidiomycota</taxon>
        <taxon>Agaricomycotina</taxon>
        <taxon>Agaricomycetes</taxon>
        <taxon>Polyporales</taxon>
        <taxon>Fomitopsis</taxon>
    </lineage>
</organism>
<keyword evidence="6" id="KW-0732">Signal</keyword>
<keyword evidence="5" id="KW-0949">S-adenosyl-L-methionine</keyword>
<evidence type="ECO:0000256" key="3">
    <source>
        <dbReference type="ARBA" id="ARBA00022989"/>
    </source>
</evidence>
<accession>S8F177</accession>
<dbReference type="HOGENOM" id="CLU_065200_6_0_1"/>
<dbReference type="InterPro" id="IPR052527">
    <property type="entry name" value="Metal_cation-efflux_comp"/>
</dbReference>
<dbReference type="STRING" id="743788.S8F177"/>
<name>S8F177_FOMSC</name>
<dbReference type="AlphaFoldDB" id="S8F177"/>
<comment type="catalytic activity">
    <reaction evidence="5">
        <text>[protein]-C-terminal S-[(2E,6E)-farnesyl]-L-cysteine + S-adenosyl-L-methionine = [protein]-C-terminal S-[(2E,6E)-farnesyl]-L-cysteine methyl ester + S-adenosyl-L-homocysteine</text>
        <dbReference type="Rhea" id="RHEA:21672"/>
        <dbReference type="Rhea" id="RHEA-COMP:12125"/>
        <dbReference type="Rhea" id="RHEA-COMP:12126"/>
        <dbReference type="ChEBI" id="CHEBI:57856"/>
        <dbReference type="ChEBI" id="CHEBI:59789"/>
        <dbReference type="ChEBI" id="CHEBI:90510"/>
        <dbReference type="ChEBI" id="CHEBI:90511"/>
        <dbReference type="EC" id="2.1.1.100"/>
    </reaction>
</comment>
<dbReference type="InterPro" id="IPR007269">
    <property type="entry name" value="ICMT_MeTrfase"/>
</dbReference>
<evidence type="ECO:0000256" key="1">
    <source>
        <dbReference type="ARBA" id="ARBA00004141"/>
    </source>
</evidence>
<reference evidence="7 8" key="1">
    <citation type="journal article" date="2012" name="Science">
        <title>The Paleozoic origin of enzymatic lignin decomposition reconstructed from 31 fungal genomes.</title>
        <authorList>
            <person name="Floudas D."/>
            <person name="Binder M."/>
            <person name="Riley R."/>
            <person name="Barry K."/>
            <person name="Blanchette R.A."/>
            <person name="Henrissat B."/>
            <person name="Martinez A.T."/>
            <person name="Otillar R."/>
            <person name="Spatafora J.W."/>
            <person name="Yadav J.S."/>
            <person name="Aerts A."/>
            <person name="Benoit I."/>
            <person name="Boyd A."/>
            <person name="Carlson A."/>
            <person name="Copeland A."/>
            <person name="Coutinho P.M."/>
            <person name="de Vries R.P."/>
            <person name="Ferreira P."/>
            <person name="Findley K."/>
            <person name="Foster B."/>
            <person name="Gaskell J."/>
            <person name="Glotzer D."/>
            <person name="Gorecki P."/>
            <person name="Heitman J."/>
            <person name="Hesse C."/>
            <person name="Hori C."/>
            <person name="Igarashi K."/>
            <person name="Jurgens J.A."/>
            <person name="Kallen N."/>
            <person name="Kersten P."/>
            <person name="Kohler A."/>
            <person name="Kuees U."/>
            <person name="Kumar T.K.A."/>
            <person name="Kuo A."/>
            <person name="LaButti K."/>
            <person name="Larrondo L.F."/>
            <person name="Lindquist E."/>
            <person name="Ling A."/>
            <person name="Lombard V."/>
            <person name="Lucas S."/>
            <person name="Lundell T."/>
            <person name="Martin R."/>
            <person name="McLaughlin D.J."/>
            <person name="Morgenstern I."/>
            <person name="Morin E."/>
            <person name="Murat C."/>
            <person name="Nagy L.G."/>
            <person name="Nolan M."/>
            <person name="Ohm R.A."/>
            <person name="Patyshakuliyeva A."/>
            <person name="Rokas A."/>
            <person name="Ruiz-Duenas F.J."/>
            <person name="Sabat G."/>
            <person name="Salamov A."/>
            <person name="Samejima M."/>
            <person name="Schmutz J."/>
            <person name="Slot J.C."/>
            <person name="St John F."/>
            <person name="Stenlid J."/>
            <person name="Sun H."/>
            <person name="Sun S."/>
            <person name="Syed K."/>
            <person name="Tsang A."/>
            <person name="Wiebenga A."/>
            <person name="Young D."/>
            <person name="Pisabarro A."/>
            <person name="Eastwood D.C."/>
            <person name="Martin F."/>
            <person name="Cullen D."/>
            <person name="Grigoriev I.V."/>
            <person name="Hibbett D.S."/>
        </authorList>
    </citation>
    <scope>NUCLEOTIDE SEQUENCE</scope>
    <source>
        <strain evidence="8">FP-58527</strain>
    </source>
</reference>
<dbReference type="eggNOG" id="ENOG502S9FN">
    <property type="taxonomic scope" value="Eukaryota"/>
</dbReference>
<sequence length="240" mass="27038">MSLQKVPFLLTGLVATYVVQTPPQPAVPVARRDKDAGTFQSVLAMTAPYNTAANKIWTSVPLLIEAAVIIASRFPSHEVSQWISRVFTDNDLSLIKRIVLSPPFLAACIAGAAAGAVRYQCYRTLGKSFTFELTVHDEQKLVTEGPYRYVRHPSYTCYILSTICVALMPLMRGSWLHESGVLREPWARVPWMIGVLLAAHSVVGLTMRTIAEDNMMRKKFGKEWDAYVQRVRYRLIPYIF</sequence>